<evidence type="ECO:0000259" key="3">
    <source>
        <dbReference type="Pfam" id="PF20620"/>
    </source>
</evidence>
<feature type="signal peptide" evidence="1">
    <location>
        <begin position="1"/>
        <end position="22"/>
    </location>
</feature>
<keyword evidence="6" id="KW-1185">Reference proteome</keyword>
<reference evidence="5 6" key="1">
    <citation type="submission" date="2017-11" db="EMBL/GenBank/DDBJ databases">
        <title>Complete genome sequence of Sphingomonas sp. Strain Cra20, a psychrotolerant potential plant growth promoting rhizobacteria.</title>
        <authorList>
            <person name="Luo Y."/>
        </authorList>
    </citation>
    <scope>NUCLEOTIDE SEQUENCE [LARGE SCALE GENOMIC DNA]</scope>
    <source>
        <strain evidence="5 6">Cra20</strain>
    </source>
</reference>
<evidence type="ECO:0000313" key="6">
    <source>
        <dbReference type="Proteomes" id="UP000229081"/>
    </source>
</evidence>
<proteinExistence type="predicted"/>
<dbReference type="SUPFAM" id="SSF48208">
    <property type="entry name" value="Six-hairpin glycosidases"/>
    <property type="match status" value="1"/>
</dbReference>
<dbReference type="InterPro" id="IPR008928">
    <property type="entry name" value="6-hairpin_glycosidase_sf"/>
</dbReference>
<evidence type="ECO:0000259" key="2">
    <source>
        <dbReference type="Pfam" id="PF07944"/>
    </source>
</evidence>
<dbReference type="Proteomes" id="UP000229081">
    <property type="component" value="Chromosome"/>
</dbReference>
<dbReference type="GO" id="GO:0016787">
    <property type="term" value="F:hydrolase activity"/>
    <property type="evidence" value="ECO:0007669"/>
    <property type="project" value="UniProtKB-KW"/>
</dbReference>
<dbReference type="InterPro" id="IPR046544">
    <property type="entry name" value="GH146_SB_dom"/>
</dbReference>
<dbReference type="OrthoDB" id="9757939at2"/>
<sequence>MLTRRLFLGSASALALAGPAVARSSVEEKPIKVRPLPLSAVRLGPSVFRDAVEANRRYLLSLSPERLLHNFYASAGLPTKGETYGGWEARGIAGHTLGHYLSALSLLFAQTGDIAVRDRLRHSVAEMARIQAAHGDGYVGGTTVEREGKVIDGKIVFEEIRKGDIRTGGFDINGGWVPLYTWHKVHAGLIDAVRLGDVAEAMPVMLAMAGYLGTILEGLDDAQMQKLLAAEHGGLNDSYAETWALTGNPRWRRLAERIYHRKVLAPLAAGKDDLPGLHANTQIPKLIGLARLYELTGEQRHADAPRFFHQTVAQHHSYVIGGNSEREHFGPPDLISTRITERTCEACNSYNMLKLTRHLYGWQPDAALFDYYERIHLNHLLAHQHPETGMFVYFMPLSAGARRTYSTPEDSFWCCVGSGMETHAKHGESIYWHDDATLFVNLFIPSTAEWKERGLGLALDTGYPFSERVTLRVTRAPRAATAIALRLPGWCDAPALMLNGKPQPLDRATGYARLDRRWRAGDRIELTLPMRIRTEPTPDDPRTLAYLSGPLVLAADLGPAAAPFDGPAPVLVSEDPAAALVPTGPAEHRYRLADARPQALTLMPFFHQYDRRTAVYFPRFTEAQWKTEQAAYEAAQREKAALDARTIDVLHLGEMQPERDHDYRSNHGDLFSWGGRSARQLPWGMGNYMEFTLAVRPGPMLLSALYWGEEVNKNFDISVEGTRIANERRAAPPVKRFVGVDYPIPEELTRGKDKVTVRFETRGTDAFVYEARTLAK</sequence>
<keyword evidence="1" id="KW-0732">Signal</keyword>
<dbReference type="KEGG" id="sphc:CVN68_09280"/>
<dbReference type="Pfam" id="PF20620">
    <property type="entry name" value="DUF6805"/>
    <property type="match status" value="1"/>
</dbReference>
<evidence type="ECO:0000313" key="5">
    <source>
        <dbReference type="EMBL" id="ATY32143.1"/>
    </source>
</evidence>
<dbReference type="GO" id="GO:0005975">
    <property type="term" value="P:carbohydrate metabolic process"/>
    <property type="evidence" value="ECO:0007669"/>
    <property type="project" value="InterPro"/>
</dbReference>
<name>A0A2K8ME59_9SPHN</name>
<accession>A0A2K8ME59</accession>
<protein>
    <submittedName>
        <fullName evidence="5">Glycoside hydrolase family 127 protein</fullName>
    </submittedName>
</protein>
<dbReference type="InterPro" id="IPR012878">
    <property type="entry name" value="Beta-AFase-like_GH127_cat"/>
</dbReference>
<dbReference type="EMBL" id="CP024923">
    <property type="protein sequence ID" value="ATY32143.1"/>
    <property type="molecule type" value="Genomic_DNA"/>
</dbReference>
<dbReference type="PANTHER" id="PTHR31151:SF0">
    <property type="entry name" value="PROLINE-TRNA LIGASE (DUF1680)"/>
    <property type="match status" value="1"/>
</dbReference>
<dbReference type="RefSeq" id="WP_100281952.1">
    <property type="nucleotide sequence ID" value="NZ_CP024923.1"/>
</dbReference>
<keyword evidence="5" id="KW-0378">Hydrolase</keyword>
<feature type="domain" description="Non-reducing end beta-L-arabinofuranosidase-like GH127 catalytic" evidence="2">
    <location>
        <begin position="40"/>
        <end position="428"/>
    </location>
</feature>
<feature type="domain" description="Glycoside hydrolase GH146 substrate-binding" evidence="3">
    <location>
        <begin position="641"/>
        <end position="764"/>
    </location>
</feature>
<dbReference type="InterPro" id="IPR049046">
    <property type="entry name" value="Beta-AFase-like_GH127_middle"/>
</dbReference>
<dbReference type="AlphaFoldDB" id="A0A2K8ME59"/>
<feature type="domain" description="Non-reducing end beta-L-arabinofuranosidase-like GH127 middle" evidence="4">
    <location>
        <begin position="437"/>
        <end position="530"/>
    </location>
</feature>
<evidence type="ECO:0000256" key="1">
    <source>
        <dbReference type="SAM" id="SignalP"/>
    </source>
</evidence>
<evidence type="ECO:0000259" key="4">
    <source>
        <dbReference type="Pfam" id="PF20736"/>
    </source>
</evidence>
<dbReference type="Pfam" id="PF20736">
    <property type="entry name" value="Glyco_hydro127M"/>
    <property type="match status" value="1"/>
</dbReference>
<feature type="chain" id="PRO_5014752401" evidence="1">
    <location>
        <begin position="23"/>
        <end position="776"/>
    </location>
</feature>
<dbReference type="Pfam" id="PF07944">
    <property type="entry name" value="Beta-AFase-like_GH127_cat"/>
    <property type="match status" value="1"/>
</dbReference>
<gene>
    <name evidence="5" type="ORF">CVN68_09280</name>
</gene>
<organism evidence="5 6">
    <name type="scientific">Sphingomonas psychrotolerans</name>
    <dbReference type="NCBI Taxonomy" id="1327635"/>
    <lineage>
        <taxon>Bacteria</taxon>
        <taxon>Pseudomonadati</taxon>
        <taxon>Pseudomonadota</taxon>
        <taxon>Alphaproteobacteria</taxon>
        <taxon>Sphingomonadales</taxon>
        <taxon>Sphingomonadaceae</taxon>
        <taxon>Sphingomonas</taxon>
    </lineage>
</organism>
<dbReference type="PANTHER" id="PTHR31151">
    <property type="entry name" value="PROLINE-TRNA LIGASE (DUF1680)"/>
    <property type="match status" value="1"/>
</dbReference>